<feature type="transmembrane region" description="Helical" evidence="7">
    <location>
        <begin position="357"/>
        <end position="380"/>
    </location>
</feature>
<keyword evidence="9" id="KW-1185">Reference proteome</keyword>
<comment type="caution">
    <text evidence="8">The sequence shown here is derived from an EMBL/GenBank/DDBJ whole genome shotgun (WGS) entry which is preliminary data.</text>
</comment>
<feature type="transmembrane region" description="Helical" evidence="7">
    <location>
        <begin position="386"/>
        <end position="406"/>
    </location>
</feature>
<feature type="transmembrane region" description="Helical" evidence="7">
    <location>
        <begin position="292"/>
        <end position="311"/>
    </location>
</feature>
<evidence type="ECO:0000256" key="7">
    <source>
        <dbReference type="SAM" id="Phobius"/>
    </source>
</evidence>
<name>A0A963Z1N3_9PROT</name>
<dbReference type="EMBL" id="JAESVA010000004">
    <property type="protein sequence ID" value="MCB8881059.1"/>
    <property type="molecule type" value="Genomic_DNA"/>
</dbReference>
<dbReference type="RefSeq" id="WP_227307734.1">
    <property type="nucleotide sequence ID" value="NZ_JAESVA010000004.1"/>
</dbReference>
<evidence type="ECO:0000256" key="2">
    <source>
        <dbReference type="ARBA" id="ARBA00007430"/>
    </source>
</evidence>
<dbReference type="AlphaFoldDB" id="A0A963Z1N3"/>
<evidence type="ECO:0000256" key="3">
    <source>
        <dbReference type="ARBA" id="ARBA00022475"/>
    </source>
</evidence>
<proteinExistence type="inferred from homology"/>
<evidence type="ECO:0000256" key="6">
    <source>
        <dbReference type="ARBA" id="ARBA00023136"/>
    </source>
</evidence>
<evidence type="ECO:0000256" key="4">
    <source>
        <dbReference type="ARBA" id="ARBA00022692"/>
    </source>
</evidence>
<feature type="transmembrane region" description="Helical" evidence="7">
    <location>
        <begin position="145"/>
        <end position="165"/>
    </location>
</feature>
<evidence type="ECO:0000256" key="5">
    <source>
        <dbReference type="ARBA" id="ARBA00022989"/>
    </source>
</evidence>
<gene>
    <name evidence="8" type="ORF">ACELLULO517_12505</name>
</gene>
<dbReference type="InterPro" id="IPR050833">
    <property type="entry name" value="Poly_Biosynth_Transport"/>
</dbReference>
<feature type="transmembrane region" description="Helical" evidence="7">
    <location>
        <begin position="112"/>
        <end position="136"/>
    </location>
</feature>
<feature type="transmembrane region" description="Helical" evidence="7">
    <location>
        <begin position="331"/>
        <end position="350"/>
    </location>
</feature>
<dbReference type="GO" id="GO:0005886">
    <property type="term" value="C:plasma membrane"/>
    <property type="evidence" value="ECO:0007669"/>
    <property type="project" value="UniProtKB-SubCell"/>
</dbReference>
<evidence type="ECO:0000313" key="8">
    <source>
        <dbReference type="EMBL" id="MCB8881059.1"/>
    </source>
</evidence>
<keyword evidence="6 7" id="KW-0472">Membrane</keyword>
<accession>A0A963Z1N3</accession>
<feature type="transmembrane region" description="Helical" evidence="7">
    <location>
        <begin position="12"/>
        <end position="35"/>
    </location>
</feature>
<keyword evidence="4 7" id="KW-0812">Transmembrane</keyword>
<dbReference type="PANTHER" id="PTHR30250">
    <property type="entry name" value="PST FAMILY PREDICTED COLANIC ACID TRANSPORTER"/>
    <property type="match status" value="1"/>
</dbReference>
<comment type="subcellular location">
    <subcellularLocation>
        <location evidence="1">Cell membrane</location>
        <topology evidence="1">Multi-pass membrane protein</topology>
    </subcellularLocation>
</comment>
<keyword evidence="5 7" id="KW-1133">Transmembrane helix</keyword>
<dbReference type="Pfam" id="PF13440">
    <property type="entry name" value="Polysacc_synt_3"/>
    <property type="match status" value="1"/>
</dbReference>
<feature type="transmembrane region" description="Helical" evidence="7">
    <location>
        <begin position="81"/>
        <end position="106"/>
    </location>
</feature>
<comment type="similarity">
    <text evidence="2">Belongs to the polysaccharide synthase family.</text>
</comment>
<protein>
    <submittedName>
        <fullName evidence="8">Oligosaccharide flippase family protein</fullName>
    </submittedName>
</protein>
<feature type="transmembrane region" description="Helical" evidence="7">
    <location>
        <begin position="418"/>
        <end position="444"/>
    </location>
</feature>
<sequence length="478" mass="50833">MDSHQQHLARGFNWLGGATILAKLVDFSTIIVVLLCLTKQQVGIGSLVVSFAMILEALNGLGTSDALVQASLVSRLQLDSLFWFILGSAVLVGAVTFLLAPLVAALCDNPSIIAYLGLVALKQPIVAMAVIPLALLNRGLRYDRIAIVGVSATLGGALTRLALAFWGAGSWVLVVGYTASGFYVLLGALVARPFVPRFRFDYAAIRPLLSFGLRAASSNLSEQVFKNVDYLLVGWFYGAAPLASYRLAFDAAMEPATAISTVIRRTALPVFARTAAEPGELAVALTWAVQRLLRLAAPLMMVLVLIARPLTGLIHDEHGHSYASSALPMQLLAVAALLRVTTELLFPVLLAAGRPGIAARLSVGILLTLTLAIFLVGYLLPQGPGIIAVAGCWLAIYPFVLVWGARMLHRDLRFPLRALARVLVETAASLGVTLALVVLAEALAGNPASWVQIVIVLLATALVQGGLYLRGRQRIKLA</sequence>
<feature type="transmembrane region" description="Helical" evidence="7">
    <location>
        <begin position="450"/>
        <end position="469"/>
    </location>
</feature>
<evidence type="ECO:0000313" key="9">
    <source>
        <dbReference type="Proteomes" id="UP000721844"/>
    </source>
</evidence>
<feature type="transmembrane region" description="Helical" evidence="7">
    <location>
        <begin position="171"/>
        <end position="191"/>
    </location>
</feature>
<evidence type="ECO:0000256" key="1">
    <source>
        <dbReference type="ARBA" id="ARBA00004651"/>
    </source>
</evidence>
<reference evidence="8 9" key="1">
    <citation type="journal article" date="2021" name="Microorganisms">
        <title>Acidisoma silvae sp. nov. and Acidisomacellulosilytica sp. nov., Two Acidophilic Bacteria Isolated from Decaying Wood, Hydrolyzing Cellulose and Producing Poly-3-hydroxybutyrate.</title>
        <authorList>
            <person name="Mieszkin S."/>
            <person name="Pouder E."/>
            <person name="Uroz S."/>
            <person name="Simon-Colin C."/>
            <person name="Alain K."/>
        </authorList>
    </citation>
    <scope>NUCLEOTIDE SEQUENCE [LARGE SCALE GENOMIC DNA]</scope>
    <source>
        <strain evidence="8 9">HW T5.17</strain>
    </source>
</reference>
<organism evidence="8 9">
    <name type="scientific">Acidisoma cellulosilyticum</name>
    <dbReference type="NCBI Taxonomy" id="2802395"/>
    <lineage>
        <taxon>Bacteria</taxon>
        <taxon>Pseudomonadati</taxon>
        <taxon>Pseudomonadota</taxon>
        <taxon>Alphaproteobacteria</taxon>
        <taxon>Acetobacterales</taxon>
        <taxon>Acidocellaceae</taxon>
        <taxon>Acidisoma</taxon>
    </lineage>
</organism>
<dbReference type="PANTHER" id="PTHR30250:SF10">
    <property type="entry name" value="LIPOPOLYSACCHARIDE BIOSYNTHESIS PROTEIN WZXC"/>
    <property type="match status" value="1"/>
</dbReference>
<keyword evidence="3" id="KW-1003">Cell membrane</keyword>
<dbReference type="Proteomes" id="UP000721844">
    <property type="component" value="Unassembled WGS sequence"/>
</dbReference>
<feature type="transmembrane region" description="Helical" evidence="7">
    <location>
        <begin position="41"/>
        <end position="61"/>
    </location>
</feature>